<proteinExistence type="predicted"/>
<dbReference type="InterPro" id="IPR007569">
    <property type="entry name" value="DUF559"/>
</dbReference>
<dbReference type="Proteomes" id="UP000474967">
    <property type="component" value="Unassembled WGS sequence"/>
</dbReference>
<dbReference type="InterPro" id="IPR011335">
    <property type="entry name" value="Restrct_endonuc-II-like"/>
</dbReference>
<keyword evidence="3" id="KW-1185">Reference proteome</keyword>
<protein>
    <submittedName>
        <fullName evidence="2">DUF559 domain-containing protein</fullName>
    </submittedName>
</protein>
<sequence>METRLRLHLRDARLPEPQVNAPIEDLYGEFVALGDLVYPEHRVVVEYDGGHHRTIEDQYNRDIDREYKIRSVGWELIRLNKSHLRNRAAVAKARVAAALDARACK</sequence>
<dbReference type="Pfam" id="PF04480">
    <property type="entry name" value="DUF559"/>
    <property type="match status" value="1"/>
</dbReference>
<dbReference type="AlphaFoldDB" id="A0A6L9XYF9"/>
<dbReference type="RefSeq" id="WP_163289886.1">
    <property type="nucleotide sequence ID" value="NZ_JAAGWY010000002.1"/>
</dbReference>
<comment type="caution">
    <text evidence="2">The sequence shown here is derived from an EMBL/GenBank/DDBJ whole genome shotgun (WGS) entry which is preliminary data.</text>
</comment>
<evidence type="ECO:0000313" key="3">
    <source>
        <dbReference type="Proteomes" id="UP000474967"/>
    </source>
</evidence>
<evidence type="ECO:0000313" key="2">
    <source>
        <dbReference type="EMBL" id="NEN06470.1"/>
    </source>
</evidence>
<dbReference type="EMBL" id="JAAGWY010000002">
    <property type="protein sequence ID" value="NEN06470.1"/>
    <property type="molecule type" value="Genomic_DNA"/>
</dbReference>
<organism evidence="2 3">
    <name type="scientific">Leifsonia tongyongensis</name>
    <dbReference type="NCBI Taxonomy" id="1268043"/>
    <lineage>
        <taxon>Bacteria</taxon>
        <taxon>Bacillati</taxon>
        <taxon>Actinomycetota</taxon>
        <taxon>Actinomycetes</taxon>
        <taxon>Micrococcales</taxon>
        <taxon>Microbacteriaceae</taxon>
        <taxon>Leifsonia</taxon>
    </lineage>
</organism>
<gene>
    <name evidence="2" type="ORF">G3T36_11380</name>
</gene>
<name>A0A6L9XYF9_9MICO</name>
<dbReference type="Gene3D" id="3.40.960.10">
    <property type="entry name" value="VSR Endonuclease"/>
    <property type="match status" value="1"/>
</dbReference>
<evidence type="ECO:0000259" key="1">
    <source>
        <dbReference type="Pfam" id="PF04480"/>
    </source>
</evidence>
<accession>A0A6L9XYF9</accession>
<feature type="domain" description="DUF559" evidence="1">
    <location>
        <begin position="4"/>
        <end position="90"/>
    </location>
</feature>
<reference evidence="2 3" key="1">
    <citation type="journal article" date="2014" name="J. Microbiol.">
        <title>Diaminobutyricibacter tongyongensis gen. nov., sp. nov. and Homoserinibacter gongjuensis gen. nov., sp. nov. belong to the family Microbacteriaceae.</title>
        <authorList>
            <person name="Kim S.J."/>
            <person name="Ahn J.H."/>
            <person name="Weon H.Y."/>
            <person name="Hamada M."/>
            <person name="Suzuki K."/>
            <person name="Kwon S.W."/>
        </authorList>
    </citation>
    <scope>NUCLEOTIDE SEQUENCE [LARGE SCALE GENOMIC DNA]</scope>
    <source>
        <strain evidence="2 3">NBRC 108724</strain>
    </source>
</reference>
<dbReference type="SUPFAM" id="SSF52980">
    <property type="entry name" value="Restriction endonuclease-like"/>
    <property type="match status" value="1"/>
</dbReference>